<evidence type="ECO:0000256" key="12">
    <source>
        <dbReference type="SAM" id="MobiDB-lite"/>
    </source>
</evidence>
<dbReference type="GO" id="GO:0120555">
    <property type="term" value="F:NADH dehydrogenase (ubiquinone) (non-electrogenic) activity"/>
    <property type="evidence" value="ECO:0007669"/>
    <property type="project" value="EnsemblFungi"/>
</dbReference>
<comment type="similarity">
    <text evidence="2">Belongs to the NADH dehydrogenase family.</text>
</comment>
<keyword evidence="6" id="KW-0809">Transit peptide</keyword>
<keyword evidence="5" id="KW-0274">FAD</keyword>
<evidence type="ECO:0000256" key="6">
    <source>
        <dbReference type="ARBA" id="ARBA00022946"/>
    </source>
</evidence>
<gene>
    <name evidence="15" type="ORF">AO440_000267</name>
</gene>
<evidence type="ECO:0000313" key="15">
    <source>
        <dbReference type="EMBL" id="KTB03480.1"/>
    </source>
</evidence>
<protein>
    <recommendedName>
        <fullName evidence="3">NADH:ubiquinone reductase (non-electrogenic)</fullName>
        <ecNumber evidence="3">1.6.5.9</ecNumber>
    </recommendedName>
</protein>
<dbReference type="VEuPathDB" id="FungiDB:GW608_B02277"/>
<evidence type="ECO:0000256" key="10">
    <source>
        <dbReference type="ARBA" id="ARBA00047599"/>
    </source>
</evidence>
<dbReference type="Proteomes" id="UP000054886">
    <property type="component" value="Unassembled WGS sequence"/>
</dbReference>
<name>A0A0W0CVQ5_CANGB</name>
<feature type="compositionally biased region" description="Basic and acidic residues" evidence="12">
    <location>
        <begin position="30"/>
        <end position="41"/>
    </location>
</feature>
<evidence type="ECO:0000256" key="4">
    <source>
        <dbReference type="ARBA" id="ARBA00022630"/>
    </source>
</evidence>
<dbReference type="VEuPathDB" id="FungiDB:GWK60_B02277"/>
<comment type="subcellular location">
    <subcellularLocation>
        <location evidence="1">Mitochondrion</location>
    </subcellularLocation>
</comment>
<organism evidence="15 16">
    <name type="scientific">Candida glabrata</name>
    <name type="common">Yeast</name>
    <name type="synonym">Torulopsis glabrata</name>
    <dbReference type="NCBI Taxonomy" id="5478"/>
    <lineage>
        <taxon>Eukaryota</taxon>
        <taxon>Fungi</taxon>
        <taxon>Dikarya</taxon>
        <taxon>Ascomycota</taxon>
        <taxon>Saccharomycotina</taxon>
        <taxon>Saccharomycetes</taxon>
        <taxon>Saccharomycetales</taxon>
        <taxon>Saccharomycetaceae</taxon>
        <taxon>Nakaseomyces</taxon>
    </lineage>
</organism>
<dbReference type="AlphaFoldDB" id="A0A0W0CVQ5"/>
<dbReference type="VEuPathDB" id="FungiDB:B1J91_B02431g"/>
<dbReference type="OMA" id="EPAEIKY"/>
<dbReference type="GO" id="GO:0006120">
    <property type="term" value="P:mitochondrial electron transport, NADH to ubiquinone"/>
    <property type="evidence" value="ECO:0007669"/>
    <property type="project" value="EnsemblFungi"/>
</dbReference>
<keyword evidence="9" id="KW-0496">Mitochondrion</keyword>
<feature type="domain" description="External alternative NADH-ubiquinone oxidoreductase-like C-terminal" evidence="14">
    <location>
        <begin position="454"/>
        <end position="519"/>
    </location>
</feature>
<dbReference type="InterPro" id="IPR045024">
    <property type="entry name" value="NDH-2"/>
</dbReference>
<dbReference type="PANTHER" id="PTHR43706:SF10">
    <property type="entry name" value="ROTENONE-INSENSITIVE NADH-UBIQUINONE OXIDOREDUCTASE, MITOCHONDRIAL"/>
    <property type="match status" value="1"/>
</dbReference>
<evidence type="ECO:0000256" key="2">
    <source>
        <dbReference type="ARBA" id="ARBA00005272"/>
    </source>
</evidence>
<dbReference type="GO" id="GO:0043065">
    <property type="term" value="P:positive regulation of apoptotic process"/>
    <property type="evidence" value="ECO:0007669"/>
    <property type="project" value="EnsemblFungi"/>
</dbReference>
<dbReference type="Pfam" id="PF07992">
    <property type="entry name" value="Pyr_redox_2"/>
    <property type="match status" value="1"/>
</dbReference>
<proteinExistence type="inferred from homology"/>
<keyword evidence="7" id="KW-0560">Oxidoreductase</keyword>
<feature type="domain" description="FAD/NAD(P)-binding" evidence="13">
    <location>
        <begin position="62"/>
        <end position="411"/>
    </location>
</feature>
<evidence type="ECO:0000256" key="1">
    <source>
        <dbReference type="ARBA" id="ARBA00004173"/>
    </source>
</evidence>
<comment type="catalytic activity">
    <reaction evidence="10">
        <text>a quinone + NADH + H(+) = a quinol + NAD(+)</text>
        <dbReference type="Rhea" id="RHEA:46160"/>
        <dbReference type="ChEBI" id="CHEBI:15378"/>
        <dbReference type="ChEBI" id="CHEBI:24646"/>
        <dbReference type="ChEBI" id="CHEBI:57540"/>
        <dbReference type="ChEBI" id="CHEBI:57945"/>
        <dbReference type="ChEBI" id="CHEBI:132124"/>
        <dbReference type="EC" id="1.6.5.9"/>
    </reaction>
</comment>
<dbReference type="FunFam" id="3.50.50.100:FF:000007">
    <property type="entry name" value="Rotenone-insensitive NADH-ubiquinone oxidoreductase, mitochondrial"/>
    <property type="match status" value="1"/>
</dbReference>
<dbReference type="InterPro" id="IPR023753">
    <property type="entry name" value="FAD/NAD-binding_dom"/>
</dbReference>
<reference evidence="15 16" key="1">
    <citation type="submission" date="2015-10" db="EMBL/GenBank/DDBJ databases">
        <title>Draft genomes sequences of Candida glabrata isolates 1A, 1B, 2A, 2B, 3A and 3B.</title>
        <authorList>
            <person name="Haavelsrud O.E."/>
            <person name="Gaustad P."/>
        </authorList>
    </citation>
    <scope>NUCLEOTIDE SEQUENCE [LARGE SCALE GENOMIC DNA]</scope>
    <source>
        <strain evidence="15">910700640</strain>
    </source>
</reference>
<dbReference type="InterPro" id="IPR054585">
    <property type="entry name" value="NDH2-like_C"/>
</dbReference>
<evidence type="ECO:0000313" key="16">
    <source>
        <dbReference type="Proteomes" id="UP000054886"/>
    </source>
</evidence>
<evidence type="ECO:0000256" key="11">
    <source>
        <dbReference type="ARBA" id="ARBA00049010"/>
    </source>
</evidence>
<evidence type="ECO:0000256" key="3">
    <source>
        <dbReference type="ARBA" id="ARBA00012637"/>
    </source>
</evidence>
<dbReference type="VEuPathDB" id="FungiDB:GVI51_B02321"/>
<dbReference type="PANTHER" id="PTHR43706">
    <property type="entry name" value="NADH DEHYDROGENASE"/>
    <property type="match status" value="1"/>
</dbReference>
<dbReference type="EMBL" id="LLZZ01000119">
    <property type="protein sequence ID" value="KTB03480.1"/>
    <property type="molecule type" value="Genomic_DNA"/>
</dbReference>
<dbReference type="PRINTS" id="PR00368">
    <property type="entry name" value="FADPNR"/>
</dbReference>
<feature type="region of interest" description="Disordered" evidence="12">
    <location>
        <begin position="27"/>
        <end position="53"/>
    </location>
</feature>
<dbReference type="VEuPathDB" id="FungiDB:CAGL0B02431g"/>
<dbReference type="Gene3D" id="3.50.50.100">
    <property type="match status" value="1"/>
</dbReference>
<dbReference type="InterPro" id="IPR036188">
    <property type="entry name" value="FAD/NAD-bd_sf"/>
</dbReference>
<dbReference type="OrthoDB" id="3244603at2759"/>
<evidence type="ECO:0000256" key="8">
    <source>
        <dbReference type="ARBA" id="ARBA00023027"/>
    </source>
</evidence>
<dbReference type="GO" id="GO:0042802">
    <property type="term" value="F:identical protein binding"/>
    <property type="evidence" value="ECO:0007669"/>
    <property type="project" value="EnsemblFungi"/>
</dbReference>
<evidence type="ECO:0000256" key="9">
    <source>
        <dbReference type="ARBA" id="ARBA00023128"/>
    </source>
</evidence>
<evidence type="ECO:0000256" key="7">
    <source>
        <dbReference type="ARBA" id="ARBA00023002"/>
    </source>
</evidence>
<keyword evidence="8" id="KW-0520">NAD</keyword>
<dbReference type="PhylomeDB" id="A0A0W0CVQ5"/>
<evidence type="ECO:0000259" key="13">
    <source>
        <dbReference type="Pfam" id="PF07992"/>
    </source>
</evidence>
<evidence type="ECO:0000259" key="14">
    <source>
        <dbReference type="Pfam" id="PF22366"/>
    </source>
</evidence>
<keyword evidence="15" id="KW-0830">Ubiquinone</keyword>
<keyword evidence="4" id="KW-0285">Flavoprotein</keyword>
<dbReference type="SUPFAM" id="SSF51905">
    <property type="entry name" value="FAD/NAD(P)-binding domain"/>
    <property type="match status" value="2"/>
</dbReference>
<sequence length="524" mass="58463">MLSVLSKTTVIKRAPGAIALFPRYNSTSSKPKETQGVEKKGTGPTSFKTMKVIDPNSRDKPNVVILGSGWGAISFLKHIDTKKYNVSIVSPRNYFLFTPLLPSAPVGTVDEKSIIEPVVNFALKKKGNVTYYEAEATSINPDRNTVTVNEVSAVEQVALGNKESEQEIGIERKSDAEIKYDYLITAVGAEPNTFNIPGVEKYGNFLKEIPHSLQIRKRFLENIQKANLLPKGDPERKRLMSIVVVGGGPTGVETAGELQDFVHQELGKFLPSLAEDVQIHLVEALPIVLNMFEKKLSSYAQSVLEDTSIKLHLRTAVSKVEETQLLAKTKHEDGSVTEETIPYGTLIWATGNKCRPIITDLFKKIPEQNTSTRALNINSFLQVQGSNNIFAIGDNAFCGLPPTAQVAHQQAEYLAKTFDKMAQLPNFHKSLAERKEKADLLFEENNFKPFKYTHLGALAYLGSERAIANITYGKRSLYTGGGLFTFYIWRLSYLAMLLSARLKFKVVSDWLKLAFFRRDFFKDL</sequence>
<dbReference type="GO" id="GO:0005759">
    <property type="term" value="C:mitochondrial matrix"/>
    <property type="evidence" value="ECO:0007669"/>
    <property type="project" value="EnsemblFungi"/>
</dbReference>
<accession>A0A0W0CVQ5</accession>
<dbReference type="EC" id="1.6.5.9" evidence="3"/>
<comment type="caution">
    <text evidence="15">The sequence shown here is derived from an EMBL/GenBank/DDBJ whole genome shotgun (WGS) entry which is preliminary data.</text>
</comment>
<comment type="catalytic activity">
    <reaction evidence="11">
        <text>a ubiquinone + NADH + H(+) = a ubiquinol + NAD(+)</text>
        <dbReference type="Rhea" id="RHEA:23152"/>
        <dbReference type="Rhea" id="RHEA-COMP:9565"/>
        <dbReference type="Rhea" id="RHEA-COMP:9566"/>
        <dbReference type="ChEBI" id="CHEBI:15378"/>
        <dbReference type="ChEBI" id="CHEBI:16389"/>
        <dbReference type="ChEBI" id="CHEBI:17976"/>
        <dbReference type="ChEBI" id="CHEBI:57540"/>
        <dbReference type="ChEBI" id="CHEBI:57945"/>
    </reaction>
</comment>
<evidence type="ECO:0000256" key="5">
    <source>
        <dbReference type="ARBA" id="ARBA00022827"/>
    </source>
</evidence>
<dbReference type="Pfam" id="PF22366">
    <property type="entry name" value="NDH2_C"/>
    <property type="match status" value="1"/>
</dbReference>